<dbReference type="PANTHER" id="PTHR10082:SF60">
    <property type="entry name" value="INTEGRIN BETA-PS"/>
    <property type="match status" value="1"/>
</dbReference>
<evidence type="ECO:0000256" key="1">
    <source>
        <dbReference type="ARBA" id="ARBA00004479"/>
    </source>
</evidence>
<organism evidence="14 15">
    <name type="scientific">Manduca sexta</name>
    <name type="common">Tobacco hawkmoth</name>
    <name type="synonym">Tobacco hornworm</name>
    <dbReference type="NCBI Taxonomy" id="7130"/>
    <lineage>
        <taxon>Eukaryota</taxon>
        <taxon>Metazoa</taxon>
        <taxon>Ecdysozoa</taxon>
        <taxon>Arthropoda</taxon>
        <taxon>Hexapoda</taxon>
        <taxon>Insecta</taxon>
        <taxon>Pterygota</taxon>
        <taxon>Neoptera</taxon>
        <taxon>Endopterygota</taxon>
        <taxon>Lepidoptera</taxon>
        <taxon>Glossata</taxon>
        <taxon>Ditrysia</taxon>
        <taxon>Bombycoidea</taxon>
        <taxon>Sphingidae</taxon>
        <taxon>Sphinginae</taxon>
        <taxon>Sphingini</taxon>
        <taxon>Manduca</taxon>
    </lineage>
</organism>
<keyword evidence="4 11" id="KW-0812">Transmembrane</keyword>
<dbReference type="GO" id="GO:0016477">
    <property type="term" value="P:cell migration"/>
    <property type="evidence" value="ECO:0007669"/>
    <property type="project" value="TreeGrafter"/>
</dbReference>
<dbReference type="GO" id="GO:0009986">
    <property type="term" value="C:cell surface"/>
    <property type="evidence" value="ECO:0007669"/>
    <property type="project" value="TreeGrafter"/>
</dbReference>
<dbReference type="Gene3D" id="2.10.25.10">
    <property type="entry name" value="Laminin"/>
    <property type="match status" value="1"/>
</dbReference>
<evidence type="ECO:0000256" key="12">
    <source>
        <dbReference type="SAM" id="SignalP"/>
    </source>
</evidence>
<dbReference type="EMBL" id="JH668307">
    <property type="protein sequence ID" value="KAG6444038.1"/>
    <property type="molecule type" value="Genomic_DNA"/>
</dbReference>
<dbReference type="InterPro" id="IPR040622">
    <property type="entry name" value="EGF_integrin_1"/>
</dbReference>
<dbReference type="GO" id="GO:0007160">
    <property type="term" value="P:cell-matrix adhesion"/>
    <property type="evidence" value="ECO:0007669"/>
    <property type="project" value="TreeGrafter"/>
</dbReference>
<accession>A0A921YSN3</accession>
<evidence type="ECO:0000313" key="15">
    <source>
        <dbReference type="Proteomes" id="UP000791440"/>
    </source>
</evidence>
<keyword evidence="7" id="KW-0401">Integrin</keyword>
<feature type="signal peptide" evidence="12">
    <location>
        <begin position="1"/>
        <end position="17"/>
    </location>
</feature>
<dbReference type="GO" id="GO:0005925">
    <property type="term" value="C:focal adhesion"/>
    <property type="evidence" value="ECO:0007669"/>
    <property type="project" value="TreeGrafter"/>
</dbReference>
<evidence type="ECO:0000256" key="7">
    <source>
        <dbReference type="ARBA" id="ARBA00023037"/>
    </source>
</evidence>
<evidence type="ECO:0000256" key="8">
    <source>
        <dbReference type="ARBA" id="ARBA00023136"/>
    </source>
</evidence>
<keyword evidence="9" id="KW-1015">Disulfide bond</keyword>
<evidence type="ECO:0000256" key="9">
    <source>
        <dbReference type="ARBA" id="ARBA00023157"/>
    </source>
</evidence>
<comment type="similarity">
    <text evidence="2">Belongs to the integrin beta chain family.</text>
</comment>
<dbReference type="AlphaFoldDB" id="A0A921YSN3"/>
<keyword evidence="15" id="KW-1185">Reference proteome</keyword>
<dbReference type="Gene3D" id="2.60.40.1510">
    <property type="entry name" value="ntegrin, alpha v. Chain A, domain 3"/>
    <property type="match status" value="1"/>
</dbReference>
<keyword evidence="8 11" id="KW-0472">Membrane</keyword>
<evidence type="ECO:0000256" key="10">
    <source>
        <dbReference type="ARBA" id="ARBA00023180"/>
    </source>
</evidence>
<dbReference type="PANTHER" id="PTHR10082">
    <property type="entry name" value="INTEGRIN BETA SUBUNIT"/>
    <property type="match status" value="1"/>
</dbReference>
<comment type="caution">
    <text evidence="14">The sequence shown here is derived from an EMBL/GenBank/DDBJ whole genome shotgun (WGS) entry which is preliminary data.</text>
</comment>
<comment type="subcellular location">
    <subcellularLocation>
        <location evidence="1">Membrane</location>
        <topology evidence="1">Single-pass type I membrane protein</topology>
    </subcellularLocation>
</comment>
<protein>
    <recommendedName>
        <fullName evidence="13">Integrin beta epidermal growth factor-like domain-containing protein</fullName>
    </recommendedName>
</protein>
<keyword evidence="3" id="KW-0245">EGF-like domain</keyword>
<dbReference type="Proteomes" id="UP000791440">
    <property type="component" value="Unassembled WGS sequence"/>
</dbReference>
<proteinExistence type="inferred from homology"/>
<name>A0A921YSN3_MANSE</name>
<feature type="domain" description="Integrin beta epidermal growth factor-like" evidence="13">
    <location>
        <begin position="170"/>
        <end position="198"/>
    </location>
</feature>
<dbReference type="GO" id="GO:0033627">
    <property type="term" value="P:cell adhesion mediated by integrin"/>
    <property type="evidence" value="ECO:0007669"/>
    <property type="project" value="TreeGrafter"/>
</dbReference>
<dbReference type="Gene3D" id="1.20.5.630">
    <property type="entry name" value="Integrin beta subunit, cytoplasmic domain"/>
    <property type="match status" value="1"/>
</dbReference>
<keyword evidence="10" id="KW-0325">Glycoprotein</keyword>
<gene>
    <name evidence="14" type="ORF">O3G_MSEX003172</name>
</gene>
<keyword evidence="5" id="KW-0677">Repeat</keyword>
<evidence type="ECO:0000313" key="14">
    <source>
        <dbReference type="EMBL" id="KAG6444039.1"/>
    </source>
</evidence>
<evidence type="ECO:0000256" key="11">
    <source>
        <dbReference type="SAM" id="Phobius"/>
    </source>
</evidence>
<evidence type="ECO:0000256" key="2">
    <source>
        <dbReference type="ARBA" id="ARBA00007449"/>
    </source>
</evidence>
<feature type="domain" description="Integrin beta epidermal growth factor-like" evidence="13">
    <location>
        <begin position="243"/>
        <end position="266"/>
    </location>
</feature>
<feature type="transmembrane region" description="Helical" evidence="11">
    <location>
        <begin position="425"/>
        <end position="445"/>
    </location>
</feature>
<dbReference type="PRINTS" id="PR01186">
    <property type="entry name" value="INTEGRINB"/>
</dbReference>
<sequence length="491" mass="54701">MARVWFIVAVLIQMVYANNFDERNCDECIRKGHIWCKELGSEHCPIKANDDWCPTEREELPPLPASESHVAKEKRLYISNPGRVKIPYASPTKLNANVAIVNSTQTKNIVVSIFDTECDGSQCVATIEAIVQPDYCLSTGSVYEHAYAKVTIGTLSEFIIKYHIACACMCSQHVEMDSMKCNGYGNFTCGVCSCRKGWSGEQCEIKDKVDGGVIPNTDKGSSKGTPPNKGTYPPKVPPTCVIQKKSPKCNFKGDYNCGTCVCEPEWTGPNCETQICEAKRGDLQCTNPAKDNVECSGNGYCGPCDTCVCYTDREGSQYFEEEYYCADLCMITNYCDTCLLNNTLGECWDCVNNNNMMTKLAYNETLTQRVDEFNRKVWVKCNETIDDCYIEYWAMKEENEISIMIQKSCNDASYEYVSAGPKVPLIMGILGVIAAVATVVGVLAWKHFTAVPPLPLSDPEYQNIDAEDCTGENPLYKSPMSSFKNPTYGKW</sequence>
<evidence type="ECO:0000256" key="6">
    <source>
        <dbReference type="ARBA" id="ARBA00022989"/>
    </source>
</evidence>
<keyword evidence="6 11" id="KW-1133">Transmembrane helix</keyword>
<evidence type="ECO:0000256" key="5">
    <source>
        <dbReference type="ARBA" id="ARBA00022737"/>
    </source>
</evidence>
<evidence type="ECO:0000256" key="4">
    <source>
        <dbReference type="ARBA" id="ARBA00022692"/>
    </source>
</evidence>
<dbReference type="GO" id="GO:0007229">
    <property type="term" value="P:integrin-mediated signaling pathway"/>
    <property type="evidence" value="ECO:0007669"/>
    <property type="project" value="UniProtKB-KW"/>
</dbReference>
<evidence type="ECO:0000259" key="13">
    <source>
        <dbReference type="Pfam" id="PF18372"/>
    </source>
</evidence>
<keyword evidence="12" id="KW-0732">Signal</keyword>
<dbReference type="OrthoDB" id="410592at2759"/>
<evidence type="ECO:0000256" key="3">
    <source>
        <dbReference type="ARBA" id="ARBA00022536"/>
    </source>
</evidence>
<dbReference type="GO" id="GO:0098609">
    <property type="term" value="P:cell-cell adhesion"/>
    <property type="evidence" value="ECO:0007669"/>
    <property type="project" value="TreeGrafter"/>
</dbReference>
<reference evidence="14" key="2">
    <citation type="submission" date="2020-12" db="EMBL/GenBank/DDBJ databases">
        <authorList>
            <person name="Kanost M."/>
        </authorList>
    </citation>
    <scope>NUCLEOTIDE SEQUENCE</scope>
</reference>
<reference evidence="14" key="1">
    <citation type="journal article" date="2016" name="Insect Biochem. Mol. Biol.">
        <title>Multifaceted biological insights from a draft genome sequence of the tobacco hornworm moth, Manduca sexta.</title>
        <authorList>
            <person name="Kanost M.R."/>
            <person name="Arrese E.L."/>
            <person name="Cao X."/>
            <person name="Chen Y.R."/>
            <person name="Chellapilla S."/>
            <person name="Goldsmith M.R."/>
            <person name="Grosse-Wilde E."/>
            <person name="Heckel D.G."/>
            <person name="Herndon N."/>
            <person name="Jiang H."/>
            <person name="Papanicolaou A."/>
            <person name="Qu J."/>
            <person name="Soulages J.L."/>
            <person name="Vogel H."/>
            <person name="Walters J."/>
            <person name="Waterhouse R.M."/>
            <person name="Ahn S.J."/>
            <person name="Almeida F.C."/>
            <person name="An C."/>
            <person name="Aqrawi P."/>
            <person name="Bretschneider A."/>
            <person name="Bryant W.B."/>
            <person name="Bucks S."/>
            <person name="Chao H."/>
            <person name="Chevignon G."/>
            <person name="Christen J.M."/>
            <person name="Clarke D.F."/>
            <person name="Dittmer N.T."/>
            <person name="Ferguson L.C.F."/>
            <person name="Garavelou S."/>
            <person name="Gordon K.H.J."/>
            <person name="Gunaratna R.T."/>
            <person name="Han Y."/>
            <person name="Hauser F."/>
            <person name="He Y."/>
            <person name="Heidel-Fischer H."/>
            <person name="Hirsh A."/>
            <person name="Hu Y."/>
            <person name="Jiang H."/>
            <person name="Kalra D."/>
            <person name="Klinner C."/>
            <person name="Konig C."/>
            <person name="Kovar C."/>
            <person name="Kroll A.R."/>
            <person name="Kuwar S.S."/>
            <person name="Lee S.L."/>
            <person name="Lehman R."/>
            <person name="Li K."/>
            <person name="Li Z."/>
            <person name="Liang H."/>
            <person name="Lovelace S."/>
            <person name="Lu Z."/>
            <person name="Mansfield J.H."/>
            <person name="McCulloch K.J."/>
            <person name="Mathew T."/>
            <person name="Morton B."/>
            <person name="Muzny D.M."/>
            <person name="Neunemann D."/>
            <person name="Ongeri F."/>
            <person name="Pauchet Y."/>
            <person name="Pu L.L."/>
            <person name="Pyrousis I."/>
            <person name="Rao X.J."/>
            <person name="Redding A."/>
            <person name="Roesel C."/>
            <person name="Sanchez-Gracia A."/>
            <person name="Schaack S."/>
            <person name="Shukla A."/>
            <person name="Tetreau G."/>
            <person name="Wang Y."/>
            <person name="Xiong G.H."/>
            <person name="Traut W."/>
            <person name="Walsh T.K."/>
            <person name="Worley K.C."/>
            <person name="Wu D."/>
            <person name="Wu W."/>
            <person name="Wu Y.Q."/>
            <person name="Zhang X."/>
            <person name="Zou Z."/>
            <person name="Zucker H."/>
            <person name="Briscoe A.D."/>
            <person name="Burmester T."/>
            <person name="Clem R.J."/>
            <person name="Feyereisen R."/>
            <person name="Grimmelikhuijzen C.J.P."/>
            <person name="Hamodrakas S.J."/>
            <person name="Hansson B.S."/>
            <person name="Huguet E."/>
            <person name="Jermiin L.S."/>
            <person name="Lan Q."/>
            <person name="Lehman H.K."/>
            <person name="Lorenzen M."/>
            <person name="Merzendorfer H."/>
            <person name="Michalopoulos I."/>
            <person name="Morton D.B."/>
            <person name="Muthukrishnan S."/>
            <person name="Oakeshott J.G."/>
            <person name="Palmer W."/>
            <person name="Park Y."/>
            <person name="Passarelli A.L."/>
            <person name="Rozas J."/>
            <person name="Schwartz L.M."/>
            <person name="Smith W."/>
            <person name="Southgate A."/>
            <person name="Vilcinskas A."/>
            <person name="Vogt R."/>
            <person name="Wang P."/>
            <person name="Werren J."/>
            <person name="Yu X.Q."/>
            <person name="Zhou J.J."/>
            <person name="Brown S.J."/>
            <person name="Scherer S.E."/>
            <person name="Richards S."/>
            <person name="Blissard G.W."/>
        </authorList>
    </citation>
    <scope>NUCLEOTIDE SEQUENCE</scope>
</reference>
<dbReference type="GO" id="GO:0005178">
    <property type="term" value="F:integrin binding"/>
    <property type="evidence" value="ECO:0007669"/>
    <property type="project" value="TreeGrafter"/>
</dbReference>
<dbReference type="EMBL" id="JH668307">
    <property type="protein sequence ID" value="KAG6444039.1"/>
    <property type="molecule type" value="Genomic_DNA"/>
</dbReference>
<dbReference type="InterPro" id="IPR015812">
    <property type="entry name" value="Integrin_bsu"/>
</dbReference>
<dbReference type="GO" id="GO:0008305">
    <property type="term" value="C:integrin complex"/>
    <property type="evidence" value="ECO:0007669"/>
    <property type="project" value="TreeGrafter"/>
</dbReference>
<dbReference type="Pfam" id="PF18372">
    <property type="entry name" value="I-EGF_1"/>
    <property type="match status" value="2"/>
</dbReference>
<feature type="chain" id="PRO_5038276324" description="Integrin beta epidermal growth factor-like domain-containing protein" evidence="12">
    <location>
        <begin position="18"/>
        <end position="491"/>
    </location>
</feature>